<dbReference type="Proteomes" id="UP000593892">
    <property type="component" value="Chromosome"/>
</dbReference>
<dbReference type="InterPro" id="IPR013658">
    <property type="entry name" value="SGL"/>
</dbReference>
<reference evidence="3 4" key="1">
    <citation type="submission" date="2020-10" db="EMBL/GenBank/DDBJ databases">
        <title>Complete genome sequence of Paludibaculum fermentans P105T, a facultatively anaerobic acidobacterium capable of dissimilatory Fe(III) reduction.</title>
        <authorList>
            <person name="Dedysh S.N."/>
            <person name="Beletsky A.V."/>
            <person name="Kulichevskaya I.S."/>
            <person name="Mardanov A.V."/>
            <person name="Ravin N.V."/>
        </authorList>
    </citation>
    <scope>NUCLEOTIDE SEQUENCE [LARGE SCALE GENOMIC DNA]</scope>
    <source>
        <strain evidence="3 4">P105</strain>
    </source>
</reference>
<dbReference type="KEGG" id="pfer:IRI77_26745"/>
<gene>
    <name evidence="3" type="ORF">IRI77_26745</name>
</gene>
<protein>
    <submittedName>
        <fullName evidence="3">SMP-30/gluconolactonase/LRE family protein</fullName>
    </submittedName>
</protein>
<dbReference type="EMBL" id="CP063849">
    <property type="protein sequence ID" value="QOY86384.1"/>
    <property type="molecule type" value="Genomic_DNA"/>
</dbReference>
<accession>A0A7S7NNI5</accession>
<dbReference type="SUPFAM" id="SSF63829">
    <property type="entry name" value="Calcium-dependent phosphotriesterase"/>
    <property type="match status" value="1"/>
</dbReference>
<dbReference type="Gene3D" id="2.120.10.30">
    <property type="entry name" value="TolB, C-terminal domain"/>
    <property type="match status" value="1"/>
</dbReference>
<evidence type="ECO:0000256" key="1">
    <source>
        <dbReference type="ARBA" id="ARBA00022801"/>
    </source>
</evidence>
<dbReference type="AlphaFoldDB" id="A0A7S7NNI5"/>
<dbReference type="InterPro" id="IPR011042">
    <property type="entry name" value="6-blade_b-propeller_TolB-like"/>
</dbReference>
<evidence type="ECO:0000313" key="4">
    <source>
        <dbReference type="Proteomes" id="UP000593892"/>
    </source>
</evidence>
<evidence type="ECO:0000259" key="2">
    <source>
        <dbReference type="Pfam" id="PF08450"/>
    </source>
</evidence>
<keyword evidence="1" id="KW-0378">Hydrolase</keyword>
<dbReference type="GO" id="GO:0016787">
    <property type="term" value="F:hydrolase activity"/>
    <property type="evidence" value="ECO:0007669"/>
    <property type="project" value="UniProtKB-KW"/>
</dbReference>
<organism evidence="3 4">
    <name type="scientific">Paludibaculum fermentans</name>
    <dbReference type="NCBI Taxonomy" id="1473598"/>
    <lineage>
        <taxon>Bacteria</taxon>
        <taxon>Pseudomonadati</taxon>
        <taxon>Acidobacteriota</taxon>
        <taxon>Terriglobia</taxon>
        <taxon>Bryobacterales</taxon>
        <taxon>Bryobacteraceae</taxon>
        <taxon>Paludibaculum</taxon>
    </lineage>
</organism>
<keyword evidence="4" id="KW-1185">Reference proteome</keyword>
<dbReference type="PANTHER" id="PTHR47572">
    <property type="entry name" value="LIPOPROTEIN-RELATED"/>
    <property type="match status" value="1"/>
</dbReference>
<dbReference type="PANTHER" id="PTHR47572:SF4">
    <property type="entry name" value="LACTONASE DRP35"/>
    <property type="match status" value="1"/>
</dbReference>
<name>A0A7S7NNI5_PALFE</name>
<feature type="domain" description="SMP-30/Gluconolactonase/LRE-like region" evidence="2">
    <location>
        <begin position="36"/>
        <end position="272"/>
    </location>
</feature>
<proteinExistence type="predicted"/>
<dbReference type="RefSeq" id="WP_194448053.1">
    <property type="nucleotide sequence ID" value="NZ_CP063849.1"/>
</dbReference>
<dbReference type="Pfam" id="PF08450">
    <property type="entry name" value="SGL"/>
    <property type="match status" value="1"/>
</dbReference>
<sequence>MVRCLAFMALCAALCGAQELGEYKVERAGSGFRFLEGPVWSKDGHVIFSDTSTNKIHRYTPTKGMELLRENAGGPSGNALDERGRLITCEQGRRRVVRSNAKGEVDILAEKFEGKRLNAPNDVTVRKDGHIFFTDPAFGKDDDAKELPFYGVFHITPKGELSVVGRWPKRPNGIALSPNGHILYVTGADERVVRAYDLDRQGVATNERVLITGIQGVPGGIRTDEKGNLYIACKGVAIYSPEGKLLRNLEISENPSNLAFGDADLKTLYVTARTTLYRVRLDVKGSAQIE</sequence>
<evidence type="ECO:0000313" key="3">
    <source>
        <dbReference type="EMBL" id="QOY86384.1"/>
    </source>
</evidence>
<dbReference type="InterPro" id="IPR051262">
    <property type="entry name" value="SMP-30/CGR1_Lactonase"/>
</dbReference>